<evidence type="ECO:0000259" key="3">
    <source>
        <dbReference type="Pfam" id="PF16220"/>
    </source>
</evidence>
<protein>
    <submittedName>
        <fullName evidence="4">Transmembrane sensor</fullName>
    </submittedName>
</protein>
<evidence type="ECO:0000313" key="5">
    <source>
        <dbReference type="Proteomes" id="UP001549143"/>
    </source>
</evidence>
<evidence type="ECO:0000256" key="1">
    <source>
        <dbReference type="SAM" id="Phobius"/>
    </source>
</evidence>
<evidence type="ECO:0000259" key="2">
    <source>
        <dbReference type="Pfam" id="PF04773"/>
    </source>
</evidence>
<accession>A0ABV2KGX8</accession>
<dbReference type="EMBL" id="JBEPMN010000002">
    <property type="protein sequence ID" value="MET3660315.1"/>
    <property type="molecule type" value="Genomic_DNA"/>
</dbReference>
<comment type="caution">
    <text evidence="4">The sequence shown here is derived from an EMBL/GenBank/DDBJ whole genome shotgun (WGS) entry which is preliminary data.</text>
</comment>
<proteinExistence type="predicted"/>
<keyword evidence="1" id="KW-1133">Transmembrane helix</keyword>
<keyword evidence="1 4" id="KW-0812">Transmembrane</keyword>
<dbReference type="Pfam" id="PF16220">
    <property type="entry name" value="DUF4880"/>
    <property type="match status" value="1"/>
</dbReference>
<dbReference type="RefSeq" id="WP_354150223.1">
    <property type="nucleotide sequence ID" value="NZ_JBEPMN010000002.1"/>
</dbReference>
<evidence type="ECO:0000313" key="4">
    <source>
        <dbReference type="EMBL" id="MET3660315.1"/>
    </source>
</evidence>
<dbReference type="InterPro" id="IPR012373">
    <property type="entry name" value="Ferrdict_sens_TM"/>
</dbReference>
<keyword evidence="1" id="KW-0472">Membrane</keyword>
<sequence length="333" mass="36172">MISSQDSQPPRPPERVEQEAIAWFTRMNGEPSAGDHENFNRWRNADPAHERAYRDVSATWASTDAPGERVAAEEADTLSGYLDAIGRNRHRRRKLNGQIATFTTLLALVLGFTIWLEHPDVLQNLAADHVTERGQRGTVMLADGTVVMLDAGSALTEQMDGDARRVRLLRGAAYFDVVPTGRPFIVEAGQGETRVTGTAFSVELRDDDTVVTLARGSVGVSSHTDHRKAMLEPKQSVSYGSAGLGPIRQVSLDDALAWRDGRLIFENARLEDIVSQIGRYRSGRIIILGSGLAGHRVSGNLPLDDPDAALASLQATVGFRMNGIGGRLTIIGP</sequence>
<name>A0ABV2KGX8_9HYPH</name>
<dbReference type="PANTHER" id="PTHR30273:SF2">
    <property type="entry name" value="PROTEIN FECR"/>
    <property type="match status" value="1"/>
</dbReference>
<dbReference type="InterPro" id="IPR032623">
    <property type="entry name" value="FecR_N"/>
</dbReference>
<dbReference type="Gene3D" id="2.60.120.1440">
    <property type="match status" value="1"/>
</dbReference>
<dbReference type="Pfam" id="PF04773">
    <property type="entry name" value="FecR"/>
    <property type="match status" value="1"/>
</dbReference>
<gene>
    <name evidence="4" type="ORF">ABID44_000629</name>
</gene>
<feature type="domain" description="FecR N-terminal" evidence="3">
    <location>
        <begin position="18"/>
        <end position="58"/>
    </location>
</feature>
<feature type="transmembrane region" description="Helical" evidence="1">
    <location>
        <begin position="95"/>
        <end position="116"/>
    </location>
</feature>
<dbReference type="InterPro" id="IPR006860">
    <property type="entry name" value="FecR"/>
</dbReference>
<dbReference type="PANTHER" id="PTHR30273">
    <property type="entry name" value="PERIPLASMIC SIGNAL SENSOR AND SIGMA FACTOR ACTIVATOR FECR-RELATED"/>
    <property type="match status" value="1"/>
</dbReference>
<dbReference type="Proteomes" id="UP001549143">
    <property type="component" value="Unassembled WGS sequence"/>
</dbReference>
<keyword evidence="5" id="KW-1185">Reference proteome</keyword>
<dbReference type="Gene3D" id="3.55.50.30">
    <property type="match status" value="1"/>
</dbReference>
<reference evidence="4 5" key="1">
    <citation type="submission" date="2024-06" db="EMBL/GenBank/DDBJ databases">
        <title>Genomic Encyclopedia of Type Strains, Phase IV (KMG-IV): sequencing the most valuable type-strain genomes for metagenomic binning, comparative biology and taxonomic classification.</title>
        <authorList>
            <person name="Goeker M."/>
        </authorList>
    </citation>
    <scope>NUCLEOTIDE SEQUENCE [LARGE SCALE GENOMIC DNA]</scope>
    <source>
        <strain evidence="4 5">DSM 19730</strain>
    </source>
</reference>
<feature type="domain" description="FecR protein" evidence="2">
    <location>
        <begin position="128"/>
        <end position="218"/>
    </location>
</feature>
<organism evidence="4 5">
    <name type="scientific">Aquamicrobium ahrensii</name>
    <dbReference type="NCBI Taxonomy" id="469551"/>
    <lineage>
        <taxon>Bacteria</taxon>
        <taxon>Pseudomonadati</taxon>
        <taxon>Pseudomonadota</taxon>
        <taxon>Alphaproteobacteria</taxon>
        <taxon>Hyphomicrobiales</taxon>
        <taxon>Phyllobacteriaceae</taxon>
        <taxon>Aquamicrobium</taxon>
    </lineage>
</organism>
<dbReference type="PIRSF" id="PIRSF018266">
    <property type="entry name" value="FecR"/>
    <property type="match status" value="1"/>
</dbReference>